<evidence type="ECO:0000256" key="1">
    <source>
        <dbReference type="ARBA" id="ARBA00006484"/>
    </source>
</evidence>
<dbReference type="InterPro" id="IPR002347">
    <property type="entry name" value="SDR_fam"/>
</dbReference>
<dbReference type="PROSITE" id="PS00061">
    <property type="entry name" value="ADH_SHORT"/>
    <property type="match status" value="1"/>
</dbReference>
<sequence>MNMTPARLFDLTGKVALVTGGSSGIGRMATEGLMAAGAKVLIASRKGDACVAVAEELNALGLPGTVEGFAGDVSTQEGVDALVAEVKTRTDHLNILMNNAGRTWGAPLGEFPWDGWDKINALNVTGMFQLTQALLPLLEAGARDADPARVVNTGSVMGTVPKGGGAYSYAVSKGAVHHMTAILANDLAERGITVNAIAPGPFPSKMTAFALTDQDQAGRTADRVPLGRLGQPSDIAAALQYLCGPGGAYVTGAILPLSGGINVHSPGSLFAE</sequence>
<dbReference type="InterPro" id="IPR020904">
    <property type="entry name" value="Sc_DH/Rdtase_CS"/>
</dbReference>
<keyword evidence="7" id="KW-1185">Reference proteome</keyword>
<proteinExistence type="inferred from homology"/>
<dbReference type="InterPro" id="IPR052178">
    <property type="entry name" value="Sec_Metab_Biosynth_SDR"/>
</dbReference>
<gene>
    <name evidence="6" type="ORF">RB2654_17551</name>
</gene>
<reference evidence="6 7" key="1">
    <citation type="journal article" date="2010" name="J. Bacteriol.">
        <title>Genome sequences of Pelagibaca bermudensis HTCC2601T and Maritimibacter alkaliphilus HTCC2654T, the type strains of two marine Roseobacter genera.</title>
        <authorList>
            <person name="Thrash J.C."/>
            <person name="Cho J.C."/>
            <person name="Ferriera S."/>
            <person name="Johnson J."/>
            <person name="Vergin K.L."/>
            <person name="Giovannoni S.J."/>
        </authorList>
    </citation>
    <scope>NUCLEOTIDE SEQUENCE [LARGE SCALE GENOMIC DNA]</scope>
    <source>
        <strain evidence="6 7">HTCC2654</strain>
    </source>
</reference>
<name>A3VC15_9RHOB</name>
<dbReference type="AlphaFoldDB" id="A3VC15"/>
<evidence type="ECO:0000256" key="2">
    <source>
        <dbReference type="ARBA" id="ARBA00022857"/>
    </source>
</evidence>
<dbReference type="Gene3D" id="3.40.50.720">
    <property type="entry name" value="NAD(P)-binding Rossmann-like Domain"/>
    <property type="match status" value="1"/>
</dbReference>
<evidence type="ECO:0000313" key="7">
    <source>
        <dbReference type="Proteomes" id="UP000002931"/>
    </source>
</evidence>
<dbReference type="RefSeq" id="WP_008333983.1">
    <property type="nucleotide sequence ID" value="NZ_CH902578.1"/>
</dbReference>
<feature type="domain" description="Ketoreductase" evidence="5">
    <location>
        <begin position="14"/>
        <end position="200"/>
    </location>
</feature>
<keyword evidence="2" id="KW-0521">NADP</keyword>
<dbReference type="PANTHER" id="PTHR43618">
    <property type="entry name" value="7-ALPHA-HYDROXYSTEROID DEHYDROGENASE"/>
    <property type="match status" value="1"/>
</dbReference>
<dbReference type="Pfam" id="PF00106">
    <property type="entry name" value="adh_short"/>
    <property type="match status" value="1"/>
</dbReference>
<dbReference type="Proteomes" id="UP000002931">
    <property type="component" value="Unassembled WGS sequence"/>
</dbReference>
<evidence type="ECO:0000256" key="3">
    <source>
        <dbReference type="ARBA" id="ARBA00023002"/>
    </source>
</evidence>
<evidence type="ECO:0000313" key="6">
    <source>
        <dbReference type="EMBL" id="EAQ14498.1"/>
    </source>
</evidence>
<evidence type="ECO:0000256" key="4">
    <source>
        <dbReference type="RuleBase" id="RU000363"/>
    </source>
</evidence>
<dbReference type="SMART" id="SM00822">
    <property type="entry name" value="PKS_KR"/>
    <property type="match status" value="1"/>
</dbReference>
<protein>
    <submittedName>
        <fullName evidence="6">Oxidoreductase, short chain dehydrogenase/reductase family protein</fullName>
    </submittedName>
</protein>
<dbReference type="PANTHER" id="PTHR43618:SF8">
    <property type="entry name" value="7ALPHA-HYDROXYSTEROID DEHYDROGENASE"/>
    <property type="match status" value="1"/>
</dbReference>
<dbReference type="STRING" id="314271.RB2654_17551"/>
<evidence type="ECO:0000259" key="5">
    <source>
        <dbReference type="SMART" id="SM00822"/>
    </source>
</evidence>
<comment type="caution">
    <text evidence="6">The sequence shown here is derived from an EMBL/GenBank/DDBJ whole genome shotgun (WGS) entry which is preliminary data.</text>
</comment>
<dbReference type="eggNOG" id="COG1028">
    <property type="taxonomic scope" value="Bacteria"/>
</dbReference>
<dbReference type="GO" id="GO:0016491">
    <property type="term" value="F:oxidoreductase activity"/>
    <property type="evidence" value="ECO:0007669"/>
    <property type="project" value="UniProtKB-KW"/>
</dbReference>
<dbReference type="InterPro" id="IPR036291">
    <property type="entry name" value="NAD(P)-bd_dom_sf"/>
</dbReference>
<dbReference type="EMBL" id="AAMT01000002">
    <property type="protein sequence ID" value="EAQ14498.1"/>
    <property type="molecule type" value="Genomic_DNA"/>
</dbReference>
<keyword evidence="3" id="KW-0560">Oxidoreductase</keyword>
<dbReference type="HOGENOM" id="CLU_010194_1_1_5"/>
<comment type="similarity">
    <text evidence="1 4">Belongs to the short-chain dehydrogenases/reductases (SDR) family.</text>
</comment>
<dbReference type="PRINTS" id="PR00081">
    <property type="entry name" value="GDHRDH"/>
</dbReference>
<dbReference type="SUPFAM" id="SSF51735">
    <property type="entry name" value="NAD(P)-binding Rossmann-fold domains"/>
    <property type="match status" value="1"/>
</dbReference>
<dbReference type="InterPro" id="IPR057326">
    <property type="entry name" value="KR_dom"/>
</dbReference>
<accession>A3VC15</accession>
<dbReference type="FunFam" id="3.40.50.720:FF:000084">
    <property type="entry name" value="Short-chain dehydrogenase reductase"/>
    <property type="match status" value="1"/>
</dbReference>
<dbReference type="PRINTS" id="PR00080">
    <property type="entry name" value="SDRFAMILY"/>
</dbReference>
<organism evidence="6 7">
    <name type="scientific">Maritimibacter alkaliphilus HTCC2654</name>
    <dbReference type="NCBI Taxonomy" id="314271"/>
    <lineage>
        <taxon>Bacteria</taxon>
        <taxon>Pseudomonadati</taxon>
        <taxon>Pseudomonadota</taxon>
        <taxon>Alphaproteobacteria</taxon>
        <taxon>Rhodobacterales</taxon>
        <taxon>Roseobacteraceae</taxon>
        <taxon>Maritimibacter</taxon>
    </lineage>
</organism>